<evidence type="ECO:0000256" key="1">
    <source>
        <dbReference type="SAM" id="Phobius"/>
    </source>
</evidence>
<keyword evidence="1" id="KW-0812">Transmembrane</keyword>
<feature type="transmembrane region" description="Helical" evidence="1">
    <location>
        <begin position="52"/>
        <end position="69"/>
    </location>
</feature>
<feature type="transmembrane region" description="Helical" evidence="1">
    <location>
        <begin position="356"/>
        <end position="377"/>
    </location>
</feature>
<dbReference type="Proteomes" id="UP001144323">
    <property type="component" value="Unassembled WGS sequence"/>
</dbReference>
<keyword evidence="1" id="KW-1133">Transmembrane helix</keyword>
<feature type="transmembrane region" description="Helical" evidence="1">
    <location>
        <begin position="407"/>
        <end position="427"/>
    </location>
</feature>
<dbReference type="AlphaFoldDB" id="A0A9W6LQE5"/>
<protein>
    <submittedName>
        <fullName evidence="2">Uncharacterized protein</fullName>
    </submittedName>
</protein>
<evidence type="ECO:0000313" key="3">
    <source>
        <dbReference type="Proteomes" id="UP001144323"/>
    </source>
</evidence>
<accession>A0A9W6LQE5</accession>
<evidence type="ECO:0000313" key="2">
    <source>
        <dbReference type="EMBL" id="GLI91281.1"/>
    </source>
</evidence>
<proteinExistence type="predicted"/>
<feature type="transmembrane region" description="Helical" evidence="1">
    <location>
        <begin position="384"/>
        <end position="401"/>
    </location>
</feature>
<feature type="transmembrane region" description="Helical" evidence="1">
    <location>
        <begin position="317"/>
        <end position="336"/>
    </location>
</feature>
<dbReference type="RefSeq" id="WP_281799842.1">
    <property type="nucleotide sequence ID" value="NZ_BSEC01000001.1"/>
</dbReference>
<name>A0A9W6LQE5_9HYPH</name>
<gene>
    <name evidence="2" type="ORF">LMG27198_02730</name>
</gene>
<feature type="transmembrane region" description="Helical" evidence="1">
    <location>
        <begin position="286"/>
        <end position="305"/>
    </location>
</feature>
<organism evidence="2 3">
    <name type="scientific">Methylocystis echinoides</name>
    <dbReference type="NCBI Taxonomy" id="29468"/>
    <lineage>
        <taxon>Bacteria</taxon>
        <taxon>Pseudomonadati</taxon>
        <taxon>Pseudomonadota</taxon>
        <taxon>Alphaproteobacteria</taxon>
        <taxon>Hyphomicrobiales</taxon>
        <taxon>Methylocystaceae</taxon>
        <taxon>Methylocystis</taxon>
    </lineage>
</organism>
<feature type="transmembrane region" description="Helical" evidence="1">
    <location>
        <begin position="434"/>
        <end position="453"/>
    </location>
</feature>
<feature type="transmembrane region" description="Helical" evidence="1">
    <location>
        <begin position="193"/>
        <end position="214"/>
    </location>
</feature>
<dbReference type="EMBL" id="BSEC01000001">
    <property type="protein sequence ID" value="GLI91281.1"/>
    <property type="molecule type" value="Genomic_DNA"/>
</dbReference>
<sequence length="526" mass="57328">MTEISGQKPVAAARAWKVTTLAGAASNFHLFIFTSILFIAPNALFAAALRPVPAALVLVGCAGAVAILWRERLRSDLFRAVVDRRQLGLCLALGFAVCLLGGGGHVFLPKSDWLIRDAVLADLVREGFLALYRDAGQDYLLRAPLGMYLLPAMVGRFFGLYAAHLALLTQNAGIVGMIAYFTTTVAQVRRAPMLLLLLGFSGLDIVGVFAAEAAELAGGGAFMPVNHTEWWSQYFWPGRLQYSSLITQFFWVPNHAAPGWWFALLILLHARGAVRFPALLASFAPLLIWSPLSMLGAAPFLALFATWRWRTLLSRDVMASVAASLCFLPVAIYLVVDAGAVAHEWLILRDGFARLYPFFLLVEVPQAALVLYCFRYVATADRPVFWVALAILFILPVYSFGPYNDLMMRASIPALFLLAFHFARIVVLTRSGGGALASVASTLVLLAAATPFIEIVSALAPSYAISDCDLLTGSHKLEPGKLPTNYLARIEKVPVWLVDPAGARAPRTVVDRKCWPDHPGLDESLK</sequence>
<comment type="caution">
    <text evidence="2">The sequence shown here is derived from an EMBL/GenBank/DDBJ whole genome shotgun (WGS) entry which is preliminary data.</text>
</comment>
<keyword evidence="1" id="KW-0472">Membrane</keyword>
<reference evidence="2" key="1">
    <citation type="journal article" date="2023" name="Int. J. Syst. Evol. Microbiol.">
        <title>Methylocystis iwaonis sp. nov., a type II methane-oxidizing bacterium from surface soil of a rice paddy field in Japan, and emended description of the genus Methylocystis (ex Whittenbury et al. 1970) Bowman et al. 1993.</title>
        <authorList>
            <person name="Kaise H."/>
            <person name="Sawadogo J.B."/>
            <person name="Alam M.S."/>
            <person name="Ueno C."/>
            <person name="Dianou D."/>
            <person name="Shinjo R."/>
            <person name="Asakawa S."/>
        </authorList>
    </citation>
    <scope>NUCLEOTIDE SEQUENCE</scope>
    <source>
        <strain evidence="2">LMG27198</strain>
    </source>
</reference>
<feature type="transmembrane region" description="Helical" evidence="1">
    <location>
        <begin position="158"/>
        <end position="181"/>
    </location>
</feature>
<keyword evidence="3" id="KW-1185">Reference proteome</keyword>
<feature type="transmembrane region" description="Helical" evidence="1">
    <location>
        <begin position="89"/>
        <end position="108"/>
    </location>
</feature>
<feature type="transmembrane region" description="Helical" evidence="1">
    <location>
        <begin position="21"/>
        <end position="40"/>
    </location>
</feature>